<protein>
    <submittedName>
        <fullName evidence="2">Uncharacterized protein</fullName>
    </submittedName>
</protein>
<reference evidence="2 3" key="1">
    <citation type="journal article" date="2019" name="Commun. Biol.">
        <title>The bagworm genome reveals a unique fibroin gene that provides high tensile strength.</title>
        <authorList>
            <person name="Kono N."/>
            <person name="Nakamura H."/>
            <person name="Ohtoshi R."/>
            <person name="Tomita M."/>
            <person name="Numata K."/>
            <person name="Arakawa K."/>
        </authorList>
    </citation>
    <scope>NUCLEOTIDE SEQUENCE [LARGE SCALE GENOMIC DNA]</scope>
</reference>
<sequence length="124" mass="14229">MKIDVIQHLAYPELAPTLKKGSFQSSNEHADHQRVDAHRRPWTSATPGESAVVCRPFRTEYAFFSLSPPRRNPLGTPATVFFNNTFEAKQADEPLDTRRSPPPMDATPEELPVRYRPLEREYHI</sequence>
<gene>
    <name evidence="2" type="ORF">EVAR_14164_1</name>
</gene>
<evidence type="ECO:0000313" key="2">
    <source>
        <dbReference type="EMBL" id="GBP24831.1"/>
    </source>
</evidence>
<comment type="caution">
    <text evidence="2">The sequence shown here is derived from an EMBL/GenBank/DDBJ whole genome shotgun (WGS) entry which is preliminary data.</text>
</comment>
<evidence type="ECO:0000313" key="3">
    <source>
        <dbReference type="Proteomes" id="UP000299102"/>
    </source>
</evidence>
<name>A0A4C1UEF0_EUMVA</name>
<feature type="region of interest" description="Disordered" evidence="1">
    <location>
        <begin position="87"/>
        <end position="124"/>
    </location>
</feature>
<feature type="compositionally biased region" description="Basic and acidic residues" evidence="1">
    <location>
        <begin position="89"/>
        <end position="99"/>
    </location>
</feature>
<feature type="region of interest" description="Disordered" evidence="1">
    <location>
        <begin position="19"/>
        <end position="48"/>
    </location>
</feature>
<evidence type="ECO:0000256" key="1">
    <source>
        <dbReference type="SAM" id="MobiDB-lite"/>
    </source>
</evidence>
<keyword evidence="3" id="KW-1185">Reference proteome</keyword>
<feature type="compositionally biased region" description="Basic and acidic residues" evidence="1">
    <location>
        <begin position="28"/>
        <end position="39"/>
    </location>
</feature>
<feature type="compositionally biased region" description="Basic and acidic residues" evidence="1">
    <location>
        <begin position="111"/>
        <end position="124"/>
    </location>
</feature>
<dbReference type="Proteomes" id="UP000299102">
    <property type="component" value="Unassembled WGS sequence"/>
</dbReference>
<accession>A0A4C1UEF0</accession>
<proteinExistence type="predicted"/>
<dbReference type="AlphaFoldDB" id="A0A4C1UEF0"/>
<organism evidence="2 3">
    <name type="scientific">Eumeta variegata</name>
    <name type="common">Bagworm moth</name>
    <name type="synonym">Eumeta japonica</name>
    <dbReference type="NCBI Taxonomy" id="151549"/>
    <lineage>
        <taxon>Eukaryota</taxon>
        <taxon>Metazoa</taxon>
        <taxon>Ecdysozoa</taxon>
        <taxon>Arthropoda</taxon>
        <taxon>Hexapoda</taxon>
        <taxon>Insecta</taxon>
        <taxon>Pterygota</taxon>
        <taxon>Neoptera</taxon>
        <taxon>Endopterygota</taxon>
        <taxon>Lepidoptera</taxon>
        <taxon>Glossata</taxon>
        <taxon>Ditrysia</taxon>
        <taxon>Tineoidea</taxon>
        <taxon>Psychidae</taxon>
        <taxon>Oiketicinae</taxon>
        <taxon>Eumeta</taxon>
    </lineage>
</organism>
<dbReference type="EMBL" id="BGZK01000166">
    <property type="protein sequence ID" value="GBP24831.1"/>
    <property type="molecule type" value="Genomic_DNA"/>
</dbReference>